<name>A0ABT8EX25_9ACTN</name>
<reference evidence="4" key="1">
    <citation type="submission" date="2023-06" db="EMBL/GenBank/DDBJ databases">
        <title>Draft genome sequence of Nocardioides sp. SOB72.</title>
        <authorList>
            <person name="Zhang G."/>
        </authorList>
    </citation>
    <scope>NUCLEOTIDE SEQUENCE</scope>
    <source>
        <strain evidence="4">SOB72</strain>
    </source>
</reference>
<proteinExistence type="predicted"/>
<dbReference type="PROSITE" id="PS51186">
    <property type="entry name" value="GNAT"/>
    <property type="match status" value="1"/>
</dbReference>
<dbReference type="Pfam" id="PF00583">
    <property type="entry name" value="Acetyltransf_1"/>
    <property type="match status" value="1"/>
</dbReference>
<dbReference type="PANTHER" id="PTHR43877:SF2">
    <property type="entry name" value="AMINOALKYLPHOSPHONATE N-ACETYLTRANSFERASE-RELATED"/>
    <property type="match status" value="1"/>
</dbReference>
<dbReference type="SUPFAM" id="SSF55729">
    <property type="entry name" value="Acyl-CoA N-acyltransferases (Nat)"/>
    <property type="match status" value="2"/>
</dbReference>
<feature type="domain" description="N-acetyltransferase" evidence="3">
    <location>
        <begin position="19"/>
        <end position="178"/>
    </location>
</feature>
<gene>
    <name evidence="4" type="ORF">QWY29_15105</name>
</gene>
<dbReference type="Proteomes" id="UP001168537">
    <property type="component" value="Unassembled WGS sequence"/>
</dbReference>
<evidence type="ECO:0000256" key="1">
    <source>
        <dbReference type="ARBA" id="ARBA00022679"/>
    </source>
</evidence>
<dbReference type="EC" id="2.3.1.-" evidence="4"/>
<sequence>MTSPERAQDPGQEPPLRVVEVDPFDDAALAAWHQVYAAAEAHDLGDLATPWQLAEVRAMMQRPGSGSWQGAWAGVLGDGPDAPVVAAGWMRIPLLDNLDRAELTVHVLPTHRRRGHGSALLAHLEQVARERGRRILATETAYPYAAGPAGDGVPGPELARARGYVFGLGDVQRRLRLPVATDLLDRLAGEAAGHHAAYTLRSWVGPVPEELLVGWAELTASLMTEAPTGELDLEPESADPRVVREREELLERQGRTSHATVALDADGAVVAYSELVTTVHEPGRAYQWGTLVRRAHRGHRLGVAVKVATLRLLQERRPDVTQVLTYNAEVNDHMIAVNELLGFEPVARLGEFQKVLEPRG</sequence>
<dbReference type="InterPro" id="IPR000182">
    <property type="entry name" value="GNAT_dom"/>
</dbReference>
<evidence type="ECO:0000259" key="3">
    <source>
        <dbReference type="PROSITE" id="PS51186"/>
    </source>
</evidence>
<accession>A0ABT8EX25</accession>
<dbReference type="InterPro" id="IPR050832">
    <property type="entry name" value="Bact_Acetyltransf"/>
</dbReference>
<dbReference type="InterPro" id="IPR016181">
    <property type="entry name" value="Acyl_CoA_acyltransferase"/>
</dbReference>
<protein>
    <submittedName>
        <fullName evidence="4">GNAT family N-acetyltransferase</fullName>
        <ecNumber evidence="4">2.3.1.-</ecNumber>
    </submittedName>
</protein>
<evidence type="ECO:0000313" key="4">
    <source>
        <dbReference type="EMBL" id="MDN4162695.1"/>
    </source>
</evidence>
<keyword evidence="1 4" id="KW-0808">Transferase</keyword>
<dbReference type="RefSeq" id="WP_300961837.1">
    <property type="nucleotide sequence ID" value="NZ_JAUHJR010000006.1"/>
</dbReference>
<dbReference type="Gene3D" id="3.40.630.30">
    <property type="match status" value="1"/>
</dbReference>
<keyword evidence="2 4" id="KW-0012">Acyltransferase</keyword>
<dbReference type="PANTHER" id="PTHR43877">
    <property type="entry name" value="AMINOALKYLPHOSPHONATE N-ACETYLTRANSFERASE-RELATED-RELATED"/>
    <property type="match status" value="1"/>
</dbReference>
<evidence type="ECO:0000313" key="5">
    <source>
        <dbReference type="Proteomes" id="UP001168537"/>
    </source>
</evidence>
<keyword evidence="5" id="KW-1185">Reference proteome</keyword>
<dbReference type="CDD" id="cd04301">
    <property type="entry name" value="NAT_SF"/>
    <property type="match status" value="1"/>
</dbReference>
<comment type="caution">
    <text evidence="4">The sequence shown here is derived from an EMBL/GenBank/DDBJ whole genome shotgun (WGS) entry which is preliminary data.</text>
</comment>
<organism evidence="4 5">
    <name type="scientific">Nocardioides abyssi</name>
    <dbReference type="NCBI Taxonomy" id="3058370"/>
    <lineage>
        <taxon>Bacteria</taxon>
        <taxon>Bacillati</taxon>
        <taxon>Actinomycetota</taxon>
        <taxon>Actinomycetes</taxon>
        <taxon>Propionibacteriales</taxon>
        <taxon>Nocardioidaceae</taxon>
        <taxon>Nocardioides</taxon>
    </lineage>
</organism>
<dbReference type="GO" id="GO:0016746">
    <property type="term" value="F:acyltransferase activity"/>
    <property type="evidence" value="ECO:0007669"/>
    <property type="project" value="UniProtKB-KW"/>
</dbReference>
<evidence type="ECO:0000256" key="2">
    <source>
        <dbReference type="ARBA" id="ARBA00023315"/>
    </source>
</evidence>
<dbReference type="EMBL" id="JAUHJR010000006">
    <property type="protein sequence ID" value="MDN4162695.1"/>
    <property type="molecule type" value="Genomic_DNA"/>
</dbReference>